<feature type="transmembrane region" description="Helical" evidence="1">
    <location>
        <begin position="53"/>
        <end position="79"/>
    </location>
</feature>
<protein>
    <submittedName>
        <fullName evidence="2">Uncharacterized protein</fullName>
    </submittedName>
</protein>
<feature type="transmembrane region" description="Helical" evidence="1">
    <location>
        <begin position="201"/>
        <end position="224"/>
    </location>
</feature>
<sequence>MKFSPFNFQAPLGAGGITLMAFSYLQFAVPHGEGSIKLSDIPWASLTAIQTSLYVPLIGIMLVFTIINLLSIVVFLKDLIQWLATKQEYKEFMSGPPSRITGIFVPIASLSMTMNVILAPLAFFVPQLSANIQVLMLPGLIMFGFLLFMLLKLEFTVLKSWLSQPLDVTKLNFVWLLDVFAFGLVTLTGTGIASMASNQEIASIAAFASLLALSIGSFLLVIKLTYLIYQQLKSSKLPDNQIQPAFFLVVPITCLYGISYYKIMLYLQTWFSFDIKVASFFFITFSYVIAIGWAIFTVYLLTDYFKNYFYKSDYFPTQWAMV</sequence>
<feature type="transmembrane region" description="Helical" evidence="1">
    <location>
        <begin position="245"/>
        <end position="267"/>
    </location>
</feature>
<dbReference type="NCBIfam" id="NF047644">
    <property type="entry name" value="TsoY_fam"/>
    <property type="match status" value="1"/>
</dbReference>
<keyword evidence="1" id="KW-0812">Transmembrane</keyword>
<name>A0A4Z0R5V4_9FIRM</name>
<proteinExistence type="predicted"/>
<organism evidence="2 3">
    <name type="scientific">Desulfosporosinus fructosivorans</name>
    <dbReference type="NCBI Taxonomy" id="2018669"/>
    <lineage>
        <taxon>Bacteria</taxon>
        <taxon>Bacillati</taxon>
        <taxon>Bacillota</taxon>
        <taxon>Clostridia</taxon>
        <taxon>Eubacteriales</taxon>
        <taxon>Desulfitobacteriaceae</taxon>
        <taxon>Desulfosporosinus</taxon>
    </lineage>
</organism>
<dbReference type="OrthoDB" id="2947921at2"/>
<keyword evidence="3" id="KW-1185">Reference proteome</keyword>
<comment type="caution">
    <text evidence="2">The sequence shown here is derived from an EMBL/GenBank/DDBJ whole genome shotgun (WGS) entry which is preliminary data.</text>
</comment>
<accession>A0A4Z0R5V4</accession>
<dbReference type="Proteomes" id="UP000298460">
    <property type="component" value="Unassembled WGS sequence"/>
</dbReference>
<dbReference type="Pfam" id="PF03595">
    <property type="entry name" value="SLAC1"/>
    <property type="match status" value="1"/>
</dbReference>
<dbReference type="AlphaFoldDB" id="A0A4Z0R5V4"/>
<dbReference type="InterPro" id="IPR059133">
    <property type="entry name" value="TsoY-like"/>
</dbReference>
<evidence type="ECO:0000313" key="2">
    <source>
        <dbReference type="EMBL" id="TGE37523.1"/>
    </source>
</evidence>
<feature type="transmembrane region" description="Helical" evidence="1">
    <location>
        <begin position="172"/>
        <end position="195"/>
    </location>
</feature>
<feature type="transmembrane region" description="Helical" evidence="1">
    <location>
        <begin position="100"/>
        <end position="124"/>
    </location>
</feature>
<gene>
    <name evidence="2" type="ORF">E4K67_12285</name>
</gene>
<feature type="transmembrane region" description="Helical" evidence="1">
    <location>
        <begin position="12"/>
        <end position="29"/>
    </location>
</feature>
<feature type="transmembrane region" description="Helical" evidence="1">
    <location>
        <begin position="279"/>
        <end position="301"/>
    </location>
</feature>
<keyword evidence="1" id="KW-0472">Membrane</keyword>
<evidence type="ECO:0000313" key="3">
    <source>
        <dbReference type="Proteomes" id="UP000298460"/>
    </source>
</evidence>
<dbReference type="GO" id="GO:0055085">
    <property type="term" value="P:transmembrane transport"/>
    <property type="evidence" value="ECO:0007669"/>
    <property type="project" value="InterPro"/>
</dbReference>
<keyword evidence="1" id="KW-1133">Transmembrane helix</keyword>
<feature type="transmembrane region" description="Helical" evidence="1">
    <location>
        <begin position="130"/>
        <end position="151"/>
    </location>
</feature>
<dbReference type="NCBIfam" id="NF047643">
    <property type="entry name" value="seleno_TsoY"/>
    <property type="match status" value="1"/>
</dbReference>
<reference evidence="2 3" key="1">
    <citation type="submission" date="2019-03" db="EMBL/GenBank/DDBJ databases">
        <title>Draft Genome Sequence of Desulfosporosinus fructosivorans Strain 63.6F, Isolated from Marine Sediment in the Baltic Sea.</title>
        <authorList>
            <person name="Hausmann B."/>
            <person name="Vandieken V."/>
            <person name="Pjevac P."/>
            <person name="Schreck K."/>
            <person name="Herbold C.W."/>
            <person name="Loy A."/>
        </authorList>
    </citation>
    <scope>NUCLEOTIDE SEQUENCE [LARGE SCALE GENOMIC DNA]</scope>
    <source>
        <strain evidence="2 3">63.6F</strain>
    </source>
</reference>
<dbReference type="GO" id="GO:0016020">
    <property type="term" value="C:membrane"/>
    <property type="evidence" value="ECO:0007669"/>
    <property type="project" value="InterPro"/>
</dbReference>
<evidence type="ECO:0000256" key="1">
    <source>
        <dbReference type="SAM" id="Phobius"/>
    </source>
</evidence>
<dbReference type="InterPro" id="IPR004695">
    <property type="entry name" value="SLAC1/Mae1/Ssu1/TehA"/>
</dbReference>
<dbReference type="EMBL" id="SPQQ01000004">
    <property type="protein sequence ID" value="TGE37523.1"/>
    <property type="molecule type" value="Genomic_DNA"/>
</dbReference>